<accession>A0ABV3Q6H0</accession>
<dbReference type="InterPro" id="IPR051052">
    <property type="entry name" value="Diverse_substrate_MTase"/>
</dbReference>
<sequence length="259" mass="29658">MAINFHDSNVKSSYSSREVSKDWEQCLMQWIGDNELNQAVDIGCGGGIYTKALAEMGIKRVTGIDFSEVMIEEARANSSHLDQVDFAIGPADHTRLPDEFADIVLERALIHHIEDLTSCFKEVHRVLRENGLIIVQDRTSEDCLLRGNQTHIRGYIFERFPHLAQIETDRRHDSQTVVSALEKVGFTSIEEIKLWETRKMYVSKDELLTDIRSRTGRSILHELSDEELHQLVGYIDVQLSTTEKIVEKDCWTVWKGIKG</sequence>
<evidence type="ECO:0000259" key="4">
    <source>
        <dbReference type="Pfam" id="PF08241"/>
    </source>
</evidence>
<dbReference type="Gene3D" id="3.40.50.150">
    <property type="entry name" value="Vaccinia Virus protein VP39"/>
    <property type="match status" value="1"/>
</dbReference>
<dbReference type="RefSeq" id="WP_367780447.1">
    <property type="nucleotide sequence ID" value="NZ_JBFMIA010000019.1"/>
</dbReference>
<dbReference type="GO" id="GO:0032259">
    <property type="term" value="P:methylation"/>
    <property type="evidence" value="ECO:0007669"/>
    <property type="project" value="UniProtKB-KW"/>
</dbReference>
<dbReference type="InterPro" id="IPR029063">
    <property type="entry name" value="SAM-dependent_MTases_sf"/>
</dbReference>
<evidence type="ECO:0000256" key="2">
    <source>
        <dbReference type="ARBA" id="ARBA00022603"/>
    </source>
</evidence>
<evidence type="ECO:0000256" key="1">
    <source>
        <dbReference type="ARBA" id="ARBA00008361"/>
    </source>
</evidence>
<dbReference type="CDD" id="cd02440">
    <property type="entry name" value="AdoMet_MTases"/>
    <property type="match status" value="1"/>
</dbReference>
<dbReference type="PANTHER" id="PTHR44942:SF4">
    <property type="entry name" value="METHYLTRANSFERASE TYPE 11 DOMAIN-CONTAINING PROTEIN"/>
    <property type="match status" value="1"/>
</dbReference>
<organism evidence="5 6">
    <name type="scientific">Jeotgalibacillus marinus</name>
    <dbReference type="NCBI Taxonomy" id="86667"/>
    <lineage>
        <taxon>Bacteria</taxon>
        <taxon>Bacillati</taxon>
        <taxon>Bacillota</taxon>
        <taxon>Bacilli</taxon>
        <taxon>Bacillales</taxon>
        <taxon>Caryophanaceae</taxon>
        <taxon>Jeotgalibacillus</taxon>
    </lineage>
</organism>
<dbReference type="Proteomes" id="UP001556040">
    <property type="component" value="Unassembled WGS sequence"/>
</dbReference>
<dbReference type="EMBL" id="JBFMIA010000019">
    <property type="protein sequence ID" value="MEW9502960.1"/>
    <property type="molecule type" value="Genomic_DNA"/>
</dbReference>
<protein>
    <submittedName>
        <fullName evidence="5">Class I SAM-dependent methyltransferase</fullName>
    </submittedName>
</protein>
<keyword evidence="6" id="KW-1185">Reference proteome</keyword>
<keyword evidence="3" id="KW-0808">Transferase</keyword>
<reference evidence="5 6" key="1">
    <citation type="journal article" date="1979" name="Int. J. Syst. Evol. Microbiol.">
        <title>Bacillus globisporus subsp. marinus subsp. nov.</title>
        <authorList>
            <person name="Liu H."/>
        </authorList>
    </citation>
    <scope>NUCLEOTIDE SEQUENCE [LARGE SCALE GENOMIC DNA]</scope>
    <source>
        <strain evidence="5 6">DSM 1297</strain>
    </source>
</reference>
<evidence type="ECO:0000256" key="3">
    <source>
        <dbReference type="ARBA" id="ARBA00022679"/>
    </source>
</evidence>
<proteinExistence type="inferred from homology"/>
<keyword evidence="2 5" id="KW-0489">Methyltransferase</keyword>
<dbReference type="GO" id="GO:0008168">
    <property type="term" value="F:methyltransferase activity"/>
    <property type="evidence" value="ECO:0007669"/>
    <property type="project" value="UniProtKB-KW"/>
</dbReference>
<name>A0ABV3Q6H0_9BACL</name>
<dbReference type="PANTHER" id="PTHR44942">
    <property type="entry name" value="METHYLTRANSF_11 DOMAIN-CONTAINING PROTEIN"/>
    <property type="match status" value="1"/>
</dbReference>
<evidence type="ECO:0000313" key="5">
    <source>
        <dbReference type="EMBL" id="MEW9502960.1"/>
    </source>
</evidence>
<dbReference type="InterPro" id="IPR013216">
    <property type="entry name" value="Methyltransf_11"/>
</dbReference>
<comment type="similarity">
    <text evidence="1">Belongs to the methyltransferase superfamily.</text>
</comment>
<gene>
    <name evidence="5" type="ORF">AB1471_14285</name>
</gene>
<comment type="caution">
    <text evidence="5">The sequence shown here is derived from an EMBL/GenBank/DDBJ whole genome shotgun (WGS) entry which is preliminary data.</text>
</comment>
<dbReference type="SUPFAM" id="SSF53335">
    <property type="entry name" value="S-adenosyl-L-methionine-dependent methyltransferases"/>
    <property type="match status" value="1"/>
</dbReference>
<feature type="domain" description="Methyltransferase type 11" evidence="4">
    <location>
        <begin position="40"/>
        <end position="135"/>
    </location>
</feature>
<dbReference type="Pfam" id="PF08241">
    <property type="entry name" value="Methyltransf_11"/>
    <property type="match status" value="1"/>
</dbReference>
<evidence type="ECO:0000313" key="6">
    <source>
        <dbReference type="Proteomes" id="UP001556040"/>
    </source>
</evidence>